<dbReference type="InterPro" id="IPR003029">
    <property type="entry name" value="S1_domain"/>
</dbReference>
<dbReference type="CDD" id="cd04455">
    <property type="entry name" value="S1_NusA"/>
    <property type="match status" value="1"/>
</dbReference>
<dbReference type="AlphaFoldDB" id="D2Z3W9"/>
<comment type="subcellular location">
    <subcellularLocation>
        <location evidence="7">Cytoplasm</location>
    </subcellularLocation>
</comment>
<dbReference type="Gene3D" id="3.30.1480.10">
    <property type="entry name" value="NusA, N-terminal domain"/>
    <property type="match status" value="1"/>
</dbReference>
<dbReference type="SMART" id="SM00316">
    <property type="entry name" value="S1"/>
    <property type="match status" value="1"/>
</dbReference>
<dbReference type="Proteomes" id="UP000006427">
    <property type="component" value="Unassembled WGS sequence"/>
</dbReference>
<comment type="similarity">
    <text evidence="7">Belongs to the NusA family.</text>
</comment>
<evidence type="ECO:0000259" key="8">
    <source>
        <dbReference type="PROSITE" id="PS50126"/>
    </source>
</evidence>
<dbReference type="InterPro" id="IPR009019">
    <property type="entry name" value="KH_sf_prok-type"/>
</dbReference>
<keyword evidence="4 7" id="KW-0694">RNA-binding</keyword>
<dbReference type="CDD" id="cd22529">
    <property type="entry name" value="KH-II_NusA_rpt2"/>
    <property type="match status" value="1"/>
</dbReference>
<dbReference type="Gene3D" id="3.30.300.20">
    <property type="match status" value="2"/>
</dbReference>
<evidence type="ECO:0000256" key="5">
    <source>
        <dbReference type="ARBA" id="ARBA00023015"/>
    </source>
</evidence>
<accession>D2Z3W9</accession>
<evidence type="ECO:0000256" key="4">
    <source>
        <dbReference type="ARBA" id="ARBA00022884"/>
    </source>
</evidence>
<dbReference type="InterPro" id="IPR012340">
    <property type="entry name" value="NA-bd_OB-fold"/>
</dbReference>
<dbReference type="Pfam" id="PF00575">
    <property type="entry name" value="S1"/>
    <property type="match status" value="1"/>
</dbReference>
<keyword evidence="2 7" id="KW-0963">Cytoplasm</keyword>
<dbReference type="NCBIfam" id="TIGR01953">
    <property type="entry name" value="NusA"/>
    <property type="match status" value="1"/>
</dbReference>
<dbReference type="PANTHER" id="PTHR22648:SF0">
    <property type="entry name" value="TRANSCRIPTION TERMINATION_ANTITERMINATION PROTEIN NUSA"/>
    <property type="match status" value="1"/>
</dbReference>
<keyword evidence="10" id="KW-1185">Reference proteome</keyword>
<dbReference type="STRING" id="469381.Dpep_2208"/>
<keyword evidence="1 7" id="KW-0806">Transcription termination</keyword>
<dbReference type="InterPro" id="IPR058582">
    <property type="entry name" value="KH_NusA_2nd"/>
</dbReference>
<dbReference type="InterPro" id="IPR010213">
    <property type="entry name" value="TF_NusA"/>
</dbReference>
<evidence type="ECO:0000256" key="3">
    <source>
        <dbReference type="ARBA" id="ARBA00022814"/>
    </source>
</evidence>
<evidence type="ECO:0000256" key="1">
    <source>
        <dbReference type="ARBA" id="ARBA00022472"/>
    </source>
</evidence>
<dbReference type="InterPro" id="IPR030842">
    <property type="entry name" value="TF_NusA_bacterial"/>
</dbReference>
<dbReference type="InterPro" id="IPR013735">
    <property type="entry name" value="TF_NusA_N"/>
</dbReference>
<keyword evidence="3 7" id="KW-0889">Transcription antitermination</keyword>
<sequence length="366" mass="40665">MQLGSDFIRALMQLTEERNLSQSIILGSIEAALASAYKKYKEKNLEPEVKIDGETGDISIMEIRRVVDEVKNSDAELTSEEAAALGFPGLVEGDVVKTEVEIAPESFGRIAAQTARQVIIQRLKDAEREIIFNEFSERVGDMVNGVVFKAENDQILVRISERTEAMLPREERINGETYELGSRMKFYLLDVRQTTRGPRIVVSRTHPGLLRRLMELEIPEIRDGVVEIHGIVREAGARAKVAVTTLDPNVDPVGACVGNGGSRIKTISNELNGEKIDVVIWSDDPLQYIRNTLSPAKVVRVEPILEQEKSAKVFARPDQLSLAIGKAGQNVRLAARLTGWKVDINPLEAPEKDSMPTLQDLFEDIP</sequence>
<keyword evidence="5 7" id="KW-0805">Transcription regulation</keyword>
<dbReference type="EMBL" id="ABTR02000001">
    <property type="protein sequence ID" value="EFC92230.1"/>
    <property type="molecule type" value="Genomic_DNA"/>
</dbReference>
<gene>
    <name evidence="7" type="primary">nusA</name>
    <name evidence="9" type="ORF">Dpep_2208</name>
</gene>
<dbReference type="GO" id="GO:0003700">
    <property type="term" value="F:DNA-binding transcription factor activity"/>
    <property type="evidence" value="ECO:0007669"/>
    <property type="project" value="InterPro"/>
</dbReference>
<dbReference type="SUPFAM" id="SSF54814">
    <property type="entry name" value="Prokaryotic type KH domain (KH-domain type II)"/>
    <property type="match status" value="2"/>
</dbReference>
<dbReference type="GO" id="GO:0006353">
    <property type="term" value="P:DNA-templated transcription termination"/>
    <property type="evidence" value="ECO:0007669"/>
    <property type="project" value="UniProtKB-UniRule"/>
</dbReference>
<comment type="caution">
    <text evidence="9">The sequence shown here is derived from an EMBL/GenBank/DDBJ whole genome shotgun (WGS) entry which is preliminary data.</text>
</comment>
<dbReference type="GO" id="GO:0031564">
    <property type="term" value="P:transcription antitermination"/>
    <property type="evidence" value="ECO:0007669"/>
    <property type="project" value="UniProtKB-UniRule"/>
</dbReference>
<dbReference type="RefSeq" id="WP_005662131.1">
    <property type="nucleotide sequence ID" value="NZ_ABTR02000001.1"/>
</dbReference>
<dbReference type="InterPro" id="IPR015946">
    <property type="entry name" value="KH_dom-like_a/b"/>
</dbReference>
<protein>
    <recommendedName>
        <fullName evidence="7">Transcription termination/antitermination protein NusA</fullName>
    </recommendedName>
</protein>
<evidence type="ECO:0000313" key="10">
    <source>
        <dbReference type="Proteomes" id="UP000006427"/>
    </source>
</evidence>
<dbReference type="PANTHER" id="PTHR22648">
    <property type="entry name" value="TRANSCRIPTION TERMINATION FACTOR NUSA"/>
    <property type="match status" value="1"/>
</dbReference>
<dbReference type="InterPro" id="IPR004087">
    <property type="entry name" value="KH_dom"/>
</dbReference>
<dbReference type="Pfam" id="PF26594">
    <property type="entry name" value="KH_NusA_2nd"/>
    <property type="match status" value="1"/>
</dbReference>
<comment type="function">
    <text evidence="7">Participates in both transcription termination and antitermination.</text>
</comment>
<proteinExistence type="inferred from homology"/>
<dbReference type="FunFam" id="3.30.300.20:FF:000005">
    <property type="entry name" value="Transcription termination/antitermination protein NusA"/>
    <property type="match status" value="1"/>
</dbReference>
<dbReference type="Pfam" id="PF13184">
    <property type="entry name" value="KH_NusA_1st"/>
    <property type="match status" value="1"/>
</dbReference>
<dbReference type="SUPFAM" id="SSF50249">
    <property type="entry name" value="Nucleic acid-binding proteins"/>
    <property type="match status" value="1"/>
</dbReference>
<dbReference type="PaxDb" id="469381-Dpep_2208"/>
<dbReference type="InterPro" id="IPR036555">
    <property type="entry name" value="NusA_N_sf"/>
</dbReference>
<dbReference type="Pfam" id="PF08529">
    <property type="entry name" value="NusA_N"/>
    <property type="match status" value="1"/>
</dbReference>
<dbReference type="eggNOG" id="COG0195">
    <property type="taxonomic scope" value="Bacteria"/>
</dbReference>
<name>D2Z3W9_9BACT</name>
<dbReference type="InterPro" id="IPR025249">
    <property type="entry name" value="TF_NusA_KH_1st"/>
</dbReference>
<organism evidence="9 10">
    <name type="scientific">Dethiosulfovibrio peptidovorans DSM 11002</name>
    <dbReference type="NCBI Taxonomy" id="469381"/>
    <lineage>
        <taxon>Bacteria</taxon>
        <taxon>Thermotogati</taxon>
        <taxon>Synergistota</taxon>
        <taxon>Synergistia</taxon>
        <taxon>Synergistales</taxon>
        <taxon>Dethiosulfovibrionaceae</taxon>
        <taxon>Dethiosulfovibrio</taxon>
    </lineage>
</organism>
<dbReference type="OrthoDB" id="9807233at2"/>
<dbReference type="GO" id="GO:0003723">
    <property type="term" value="F:RNA binding"/>
    <property type="evidence" value="ECO:0007669"/>
    <property type="project" value="UniProtKB-UniRule"/>
</dbReference>
<reference evidence="9 10" key="1">
    <citation type="journal article" date="2010" name="Stand. Genomic Sci.">
        <title>Permanent draft genome sequence of Dethiosulfovibrio peptidovorans type strain (SEBR 4207).</title>
        <authorList>
            <person name="Labutti K."/>
            <person name="Mayilraj S."/>
            <person name="Clum A."/>
            <person name="Lucas S."/>
            <person name="Glavina Del Rio T."/>
            <person name="Nolan M."/>
            <person name="Tice H."/>
            <person name="Cheng J.F."/>
            <person name="Pitluck S."/>
            <person name="Liolios K."/>
            <person name="Ivanova N."/>
            <person name="Mavromatis K."/>
            <person name="Mikhailova N."/>
            <person name="Pati A."/>
            <person name="Goodwin L."/>
            <person name="Chen A."/>
            <person name="Palaniappan K."/>
            <person name="Land M."/>
            <person name="Hauser L."/>
            <person name="Chang Y.J."/>
            <person name="Jeffries C.D."/>
            <person name="Rohde M."/>
            <person name="Spring S."/>
            <person name="Goker M."/>
            <person name="Woyke T."/>
            <person name="Bristow J."/>
            <person name="Eisen J.A."/>
            <person name="Markowitz V."/>
            <person name="Hugenholtz P."/>
            <person name="Kyrpides N.C."/>
            <person name="Klenk H.P."/>
            <person name="Lapidus A."/>
        </authorList>
    </citation>
    <scope>NUCLEOTIDE SEQUENCE [LARGE SCALE GENOMIC DNA]</scope>
    <source>
        <strain evidence="9 10">DSM 11002</strain>
    </source>
</reference>
<dbReference type="HAMAP" id="MF_00945_B">
    <property type="entry name" value="NusA_B"/>
    <property type="match status" value="1"/>
</dbReference>
<dbReference type="SMART" id="SM00322">
    <property type="entry name" value="KH"/>
    <property type="match status" value="2"/>
</dbReference>
<keyword evidence="6 7" id="KW-0804">Transcription</keyword>
<dbReference type="FunFam" id="3.30.300.20:FF:000002">
    <property type="entry name" value="Transcription termination/antitermination protein NusA"/>
    <property type="match status" value="1"/>
</dbReference>
<evidence type="ECO:0000256" key="6">
    <source>
        <dbReference type="ARBA" id="ARBA00023163"/>
    </source>
</evidence>
<feature type="domain" description="S1 motif" evidence="8">
    <location>
        <begin position="140"/>
        <end position="205"/>
    </location>
</feature>
<dbReference type="GO" id="GO:0005829">
    <property type="term" value="C:cytosol"/>
    <property type="evidence" value="ECO:0007669"/>
    <property type="project" value="TreeGrafter"/>
</dbReference>
<comment type="subunit">
    <text evidence="7">Monomer. Binds directly to the core enzyme of the DNA-dependent RNA polymerase and to nascent RNA.</text>
</comment>
<dbReference type="PROSITE" id="PS50126">
    <property type="entry name" value="S1"/>
    <property type="match status" value="1"/>
</dbReference>
<evidence type="ECO:0000256" key="2">
    <source>
        <dbReference type="ARBA" id="ARBA00022490"/>
    </source>
</evidence>
<evidence type="ECO:0000313" key="9">
    <source>
        <dbReference type="EMBL" id="EFC92230.1"/>
    </source>
</evidence>
<dbReference type="CDD" id="cd02134">
    <property type="entry name" value="KH-II_NusA_rpt1"/>
    <property type="match status" value="1"/>
</dbReference>
<dbReference type="SUPFAM" id="SSF69705">
    <property type="entry name" value="Transcription factor NusA, N-terminal domain"/>
    <property type="match status" value="1"/>
</dbReference>
<dbReference type="Gene3D" id="2.40.50.140">
    <property type="entry name" value="Nucleic acid-binding proteins"/>
    <property type="match status" value="1"/>
</dbReference>
<evidence type="ECO:0000256" key="7">
    <source>
        <dbReference type="HAMAP-Rule" id="MF_00945"/>
    </source>
</evidence>